<evidence type="ECO:0000313" key="9">
    <source>
        <dbReference type="Proteomes" id="UP000694547"/>
    </source>
</evidence>
<dbReference type="InterPro" id="IPR001841">
    <property type="entry name" value="Znf_RING"/>
</dbReference>
<dbReference type="Pfam" id="PF00643">
    <property type="entry name" value="zf-B_box"/>
    <property type="match status" value="1"/>
</dbReference>
<evidence type="ECO:0000259" key="6">
    <source>
        <dbReference type="PROSITE" id="PS50119"/>
    </source>
</evidence>
<organism evidence="8 9">
    <name type="scientific">Peromyscus maniculatus bairdii</name>
    <name type="common">Prairie deer mouse</name>
    <dbReference type="NCBI Taxonomy" id="230844"/>
    <lineage>
        <taxon>Eukaryota</taxon>
        <taxon>Metazoa</taxon>
        <taxon>Chordata</taxon>
        <taxon>Craniata</taxon>
        <taxon>Vertebrata</taxon>
        <taxon>Euteleostomi</taxon>
        <taxon>Mammalia</taxon>
        <taxon>Eutheria</taxon>
        <taxon>Euarchontoglires</taxon>
        <taxon>Glires</taxon>
        <taxon>Rodentia</taxon>
        <taxon>Myomorpha</taxon>
        <taxon>Muroidea</taxon>
        <taxon>Cricetidae</taxon>
        <taxon>Neotominae</taxon>
        <taxon>Peromyscus</taxon>
    </lineage>
</organism>
<dbReference type="InterPro" id="IPR000315">
    <property type="entry name" value="Znf_B-box"/>
</dbReference>
<dbReference type="GO" id="GO:0008270">
    <property type="term" value="F:zinc ion binding"/>
    <property type="evidence" value="ECO:0007669"/>
    <property type="project" value="UniProtKB-KW"/>
</dbReference>
<dbReference type="PANTHER" id="PTHR24103">
    <property type="entry name" value="E3 UBIQUITIN-PROTEIN LIGASE TRIM"/>
    <property type="match status" value="1"/>
</dbReference>
<dbReference type="InterPro" id="IPR013083">
    <property type="entry name" value="Znf_RING/FYVE/PHD"/>
</dbReference>
<dbReference type="PROSITE" id="PS50188">
    <property type="entry name" value="B302_SPRY"/>
    <property type="match status" value="1"/>
</dbReference>
<dbReference type="InterPro" id="IPR043136">
    <property type="entry name" value="B30.2/SPRY_sf"/>
</dbReference>
<keyword evidence="3" id="KW-0862">Zinc</keyword>
<keyword evidence="2 4" id="KW-0863">Zinc-finger</keyword>
<reference evidence="8" key="3">
    <citation type="submission" date="2025-09" db="UniProtKB">
        <authorList>
            <consortium name="Ensembl"/>
        </authorList>
    </citation>
    <scope>IDENTIFICATION</scope>
</reference>
<dbReference type="GO" id="GO:0061630">
    <property type="term" value="F:ubiquitin protein ligase activity"/>
    <property type="evidence" value="ECO:0007669"/>
    <property type="project" value="Ensembl"/>
</dbReference>
<dbReference type="GO" id="GO:0006511">
    <property type="term" value="P:ubiquitin-dependent protein catabolic process"/>
    <property type="evidence" value="ECO:0007669"/>
    <property type="project" value="Ensembl"/>
</dbReference>
<dbReference type="SUPFAM" id="SSF57845">
    <property type="entry name" value="B-box zinc-binding domain"/>
    <property type="match status" value="1"/>
</dbReference>
<dbReference type="GeneTree" id="ENSGT00940000163585"/>
<evidence type="ECO:0000259" key="7">
    <source>
        <dbReference type="PROSITE" id="PS50188"/>
    </source>
</evidence>
<dbReference type="Pfam" id="PF15227">
    <property type="entry name" value="zf-C3HC4_4"/>
    <property type="match status" value="1"/>
</dbReference>
<feature type="domain" description="RING-type" evidence="5">
    <location>
        <begin position="16"/>
        <end position="56"/>
    </location>
</feature>
<dbReference type="GO" id="GO:1900226">
    <property type="term" value="P:negative regulation of NLRP3 inflammasome complex assembly"/>
    <property type="evidence" value="ECO:0007669"/>
    <property type="project" value="Ensembl"/>
</dbReference>
<evidence type="ECO:0000259" key="5">
    <source>
        <dbReference type="PROSITE" id="PS50089"/>
    </source>
</evidence>
<dbReference type="InterPro" id="IPR017907">
    <property type="entry name" value="Znf_RING_CS"/>
</dbReference>
<dbReference type="PROSITE" id="PS50119">
    <property type="entry name" value="ZF_BBOX"/>
    <property type="match status" value="1"/>
</dbReference>
<keyword evidence="9" id="KW-1185">Reference proteome</keyword>
<dbReference type="InterPro" id="IPR050143">
    <property type="entry name" value="TRIM/RBCC"/>
</dbReference>
<dbReference type="PROSITE" id="PS50089">
    <property type="entry name" value="ZF_RING_2"/>
    <property type="match status" value="1"/>
</dbReference>
<feature type="domain" description="B30.2/SPRY" evidence="7">
    <location>
        <begin position="314"/>
        <end position="505"/>
    </location>
</feature>
<keyword evidence="1" id="KW-0479">Metal-binding</keyword>
<dbReference type="SMART" id="SM00336">
    <property type="entry name" value="BBOX"/>
    <property type="match status" value="1"/>
</dbReference>
<evidence type="ECO:0000256" key="3">
    <source>
        <dbReference type="ARBA" id="ARBA00022833"/>
    </source>
</evidence>
<dbReference type="Gene3D" id="2.60.120.920">
    <property type="match status" value="1"/>
</dbReference>
<name>A0A8C8TSK9_PERMB</name>
<feature type="domain" description="B box-type" evidence="6">
    <location>
        <begin position="94"/>
        <end position="130"/>
    </location>
</feature>
<dbReference type="GO" id="GO:0046597">
    <property type="term" value="P:host-mediated suppression of symbiont invasion"/>
    <property type="evidence" value="ECO:0007669"/>
    <property type="project" value="Ensembl"/>
</dbReference>
<dbReference type="Proteomes" id="UP000694547">
    <property type="component" value="Chromosome 21"/>
</dbReference>
<dbReference type="SUPFAM" id="SSF57850">
    <property type="entry name" value="RING/U-box"/>
    <property type="match status" value="1"/>
</dbReference>
<dbReference type="InterPro" id="IPR003879">
    <property type="entry name" value="Butyrophylin_SPRY"/>
</dbReference>
<dbReference type="SMART" id="SM00184">
    <property type="entry name" value="RING"/>
    <property type="match status" value="1"/>
</dbReference>
<dbReference type="GO" id="GO:0070936">
    <property type="term" value="P:protein K48-linked ubiquitination"/>
    <property type="evidence" value="ECO:0007669"/>
    <property type="project" value="Ensembl"/>
</dbReference>
<evidence type="ECO:0000256" key="1">
    <source>
        <dbReference type="ARBA" id="ARBA00022723"/>
    </source>
</evidence>
<evidence type="ECO:0000313" key="8">
    <source>
        <dbReference type="Ensembl" id="ENSPEMP00000018939.2"/>
    </source>
</evidence>
<dbReference type="Ensembl" id="ENSPEMT00000023272.2">
    <property type="protein sequence ID" value="ENSPEMP00000018939.2"/>
    <property type="gene ID" value="ENSPEMG00000017383.2"/>
</dbReference>
<dbReference type="Gene3D" id="3.30.160.60">
    <property type="entry name" value="Classic Zinc Finger"/>
    <property type="match status" value="1"/>
</dbReference>
<evidence type="ECO:0000256" key="4">
    <source>
        <dbReference type="PROSITE-ProRule" id="PRU00024"/>
    </source>
</evidence>
<dbReference type="PROSITE" id="PS00518">
    <property type="entry name" value="ZF_RING_1"/>
    <property type="match status" value="1"/>
</dbReference>
<evidence type="ECO:0000256" key="2">
    <source>
        <dbReference type="ARBA" id="ARBA00022771"/>
    </source>
</evidence>
<dbReference type="GO" id="GO:0140374">
    <property type="term" value="P:antiviral innate immune response"/>
    <property type="evidence" value="ECO:0007669"/>
    <property type="project" value="Ensembl"/>
</dbReference>
<dbReference type="Pfam" id="PF00622">
    <property type="entry name" value="SPRY"/>
    <property type="match status" value="1"/>
</dbReference>
<dbReference type="SUPFAM" id="SSF49899">
    <property type="entry name" value="Concanavalin A-like lectins/glucanases"/>
    <property type="match status" value="1"/>
</dbReference>
<proteinExistence type="predicted"/>
<dbReference type="PRINTS" id="PR01407">
    <property type="entry name" value="BUTYPHLNCDUF"/>
</dbReference>
<dbReference type="Gene3D" id="3.30.40.10">
    <property type="entry name" value="Zinc/RING finger domain, C3HC4 (zinc finger)"/>
    <property type="match status" value="1"/>
</dbReference>
<dbReference type="InterPro" id="IPR013320">
    <property type="entry name" value="ConA-like_dom_sf"/>
</dbReference>
<dbReference type="InterPro" id="IPR001870">
    <property type="entry name" value="B30.2/SPRY"/>
</dbReference>
<dbReference type="SMART" id="SM00449">
    <property type="entry name" value="SPRY"/>
    <property type="match status" value="1"/>
</dbReference>
<accession>A0A8C8TSK9</accession>
<sequence length="505" mass="57246">MAGQRLASELQEDVTCPICMEILRDPVTIDCGHNFCLQCINQVAKTAEKLYCPLCKLPVSKDTFRPNKLLASLAEKIQAMDPAELQPEGGEPRCRIHKEKLHYFCEKDMEFLCVVCRDTKDHKSHDITLIDEAAQNYKAQIESQVQDLGQKDKGIIEEKKRGEGAIQVFRAQVHLEKLKILEEFKHLRQRLEEEESFLLSRMGWLEQEGAKQLEQYVAVTNEQLTSLRKLSKSLKNKLQMPSLELLEPRPTYLHRSKEFQFLKPTPLPADLEKKISEANARHASITESLEELKDKLKTEGKKDKSAFLQSLNIKEMERCKCLSLFTLCLPTVPTTLDTASADPSLTFSQDLKKATLYLTGGTSNKQTKPRRFYPFYCARGFPSLSSGCRVWEVEIQGPSGVAAMVGVANELALKSQSQNSSAQSCLWALRISDSGCQPFTNCKVLEYHCTHVKKVGVFVDYDRGEVTFYDAITKKHIYTFQTSFDRQVFPIFGLLAVRSSITLSP</sequence>
<reference evidence="8" key="2">
    <citation type="submission" date="2025-08" db="UniProtKB">
        <authorList>
            <consortium name="Ensembl"/>
        </authorList>
    </citation>
    <scope>IDENTIFICATION</scope>
</reference>
<dbReference type="InterPro" id="IPR003877">
    <property type="entry name" value="SPRY_dom"/>
</dbReference>
<dbReference type="AlphaFoldDB" id="A0A8C8TSK9"/>
<protein>
    <submittedName>
        <fullName evidence="8">Tripartite motif-containing 31</fullName>
    </submittedName>
</protein>
<reference evidence="8 9" key="1">
    <citation type="submission" date="2018-10" db="EMBL/GenBank/DDBJ databases">
        <title>Improved assembly of the deer mouse Peromyscus maniculatus genome.</title>
        <authorList>
            <person name="Lassance J.-M."/>
            <person name="Hoekstra H.E."/>
        </authorList>
    </citation>
    <scope>NUCLEOTIDE SEQUENCE [LARGE SCALE GENOMIC DNA]</scope>
</reference>